<evidence type="ECO:0000313" key="3">
    <source>
        <dbReference type="Proteomes" id="UP000009085"/>
    </source>
</evidence>
<sequence>MDEPLFNELLESVKQADQIMSDHAELRRLAKRADALHGTPSLEHIFAITKFREAVEPKAILALLDEIDGMKASGWRNHSVNYARAEKCPQTLETAQAAWDRDQELIEEQRQQIARDSQTINQLRQKLQSAEVDRDRLKAENETLRGALHAVQAEVDGNLRPLTRDLVNMVSGLNNGTHPNDIYDHCDEIERIIGAALEGAKP</sequence>
<evidence type="ECO:0000256" key="1">
    <source>
        <dbReference type="SAM" id="Coils"/>
    </source>
</evidence>
<dbReference type="EMBL" id="AF165214">
    <property type="protein sequence ID" value="AAF80816.1"/>
    <property type="molecule type" value="Genomic_DNA"/>
</dbReference>
<feature type="coiled-coil region" evidence="1">
    <location>
        <begin position="106"/>
        <end position="154"/>
    </location>
</feature>
<reference evidence="2 3" key="2">
    <citation type="journal article" date="1996" name="Gene">
        <title>Genetic and sequence analysis of the cos region of the temperate Pseudomonas aeruginosa bacteriophage, D3.</title>
        <authorList>
            <person name="Sharp R."/>
            <person name="Jansons I.S."/>
            <person name="Gertman E."/>
            <person name="Kropinski A.M."/>
        </authorList>
    </citation>
    <scope>NUCLEOTIDE SEQUENCE [LARGE SCALE GENOMIC DNA]</scope>
</reference>
<protein>
    <submittedName>
        <fullName evidence="2">Uncharacterized protein</fullName>
    </submittedName>
</protein>
<dbReference type="KEGG" id="vg:1262927"/>
<dbReference type="GeneID" id="1262927"/>
<organismHost>
    <name type="scientific">Pseudomonas aeruginosa</name>
    <dbReference type="NCBI Taxonomy" id="287"/>
</organismHost>
<name>Q9MC65_BPD3</name>
<accession>Q9MC65</accession>
<keyword evidence="1" id="KW-0175">Coiled coil</keyword>
<dbReference type="RefSeq" id="NP_061553.1">
    <property type="nucleotide sequence ID" value="NC_002484.2"/>
</dbReference>
<dbReference type="Proteomes" id="UP000009085">
    <property type="component" value="Segment"/>
</dbReference>
<reference evidence="2 3" key="4">
    <citation type="journal article" date="1999" name="J. Bacteriol.">
        <title>Cloning and analysis of the capsid morphogenesis genes of Pseudomonas aeruginosa bacteriophage D3: another example of protein chain mail?</title>
        <authorList>
            <person name="Gilakjan Z.A."/>
            <person name="Kropinski A.M."/>
        </authorList>
    </citation>
    <scope>NUCLEOTIDE SEQUENCE [LARGE SCALE GENOMIC DNA]</scope>
</reference>
<evidence type="ECO:0000313" key="2">
    <source>
        <dbReference type="EMBL" id="AAF80816.1"/>
    </source>
</evidence>
<reference evidence="2 3" key="3">
    <citation type="journal article" date="1999" name="Can. J. Microbiol.">
        <title>Transfer RNA genes and their significance to codon usage in the Pseudomonas aeruginosa lamboid bacteriophage D3.</title>
        <authorList>
            <person name="Kropinski A.M."/>
            <person name="Sibbald M.J."/>
        </authorList>
    </citation>
    <scope>NUCLEOTIDE SEQUENCE [LARGE SCALE GENOMIC DNA]</scope>
</reference>
<organism evidence="2 3">
    <name type="scientific">Pseudomonas phage D3</name>
    <name type="common">Bacteriophage D3</name>
    <dbReference type="NCBI Taxonomy" id="2932880"/>
    <lineage>
        <taxon>Viruses</taxon>
        <taxon>Duplodnaviria</taxon>
        <taxon>Heunggongvirae</taxon>
        <taxon>Uroviricota</taxon>
        <taxon>Caudoviricetes</taxon>
        <taxon>Detrevirus</taxon>
        <taxon>Detrevirus D3</taxon>
    </lineage>
</organism>
<reference evidence="2 3" key="5">
    <citation type="journal article" date="2000" name="J. Bacteriol.">
        <title>Sequence of the genome of the temperate, serotype-converting, Pseudomonas aeruginosa bacteriophage D3.</title>
        <authorList>
            <person name="Kropinski A.M."/>
        </authorList>
    </citation>
    <scope>NUCLEOTIDE SEQUENCE [LARGE SCALE GENOMIC DNA]</scope>
</reference>
<proteinExistence type="predicted"/>
<reference evidence="2 3" key="1">
    <citation type="journal article" date="1994" name="J. Bacteriol.">
        <title>Cloning of the early promoters of Pseudomonas aeruginosa bacteriophage D3: sequence of the immunity region of D3.</title>
        <authorList>
            <person name="Farinha M.A."/>
            <person name="Allan B.J."/>
            <person name="Gertman E.M."/>
            <person name="Ronald S.L."/>
            <person name="Kropinski A.M."/>
        </authorList>
    </citation>
    <scope>NUCLEOTIDE SEQUENCE [LARGE SCALE GENOMIC DNA]</scope>
</reference>
<keyword evidence="3" id="KW-1185">Reference proteome</keyword>
<gene>
    <name evidence="2" type="primary">orf57</name>
</gene>